<dbReference type="Gene3D" id="3.40.50.720">
    <property type="entry name" value="NAD(P)-binding Rossmann-like Domain"/>
    <property type="match status" value="1"/>
</dbReference>
<dbReference type="PANTHER" id="PTHR43818">
    <property type="entry name" value="BCDNA.GH03377"/>
    <property type="match status" value="1"/>
</dbReference>
<dbReference type="InterPro" id="IPR036291">
    <property type="entry name" value="NAD(P)-bd_dom_sf"/>
</dbReference>
<sequence length="312" mass="32100">MSSDVAPVSVGLVGTGGWARTTHAPLHASPGPTRLVGVWGRDPDRTAALAAEHGVRAFGSFDELVDECEAVDFAVAPHVQAELAVRAAACGRALMLEKPLGVTLEESRKVADAVREAGVPHLVVLTKRYHTQTRAFLADAAALRAEGPVLGASARYLHGGFLQGSFAAADGTWRAGPLGALRDLGPHLLDLVDLAVGPVVAARADQARDQLTAITTWHADGAVAQVTLSGAVAADGVLTDVDVYSSAGVARYSTAGMDHAECWTTARAELAGAVRNGSPVTVDVARAVRVAELVDAVETSLADGTRVSVPSS</sequence>
<dbReference type="EMBL" id="JACHXG010000002">
    <property type="protein sequence ID" value="MBB3087932.1"/>
    <property type="molecule type" value="Genomic_DNA"/>
</dbReference>
<dbReference type="SUPFAM" id="SSF51735">
    <property type="entry name" value="NAD(P)-binding Rossmann-fold domains"/>
    <property type="match status" value="1"/>
</dbReference>
<accession>A0A7W5A1H8</accession>
<dbReference type="InterPro" id="IPR000683">
    <property type="entry name" value="Gfo/Idh/MocA-like_OxRdtase_N"/>
</dbReference>
<name>A0A7W5A1H8_9ACTN</name>
<feature type="domain" description="Gfo/Idh/MocA-like oxidoreductase N-terminal" evidence="2">
    <location>
        <begin position="9"/>
        <end position="120"/>
    </location>
</feature>
<dbReference type="PANTHER" id="PTHR43818:SF11">
    <property type="entry name" value="BCDNA.GH03377"/>
    <property type="match status" value="1"/>
</dbReference>
<keyword evidence="1" id="KW-0560">Oxidoreductase</keyword>
<dbReference type="Pfam" id="PF01408">
    <property type="entry name" value="GFO_IDH_MocA"/>
    <property type="match status" value="1"/>
</dbReference>
<keyword evidence="4" id="KW-1185">Reference proteome</keyword>
<reference evidence="3 4" key="1">
    <citation type="submission" date="2020-08" db="EMBL/GenBank/DDBJ databases">
        <title>Genomic Encyclopedia of Type Strains, Phase III (KMG-III): the genomes of soil and plant-associated and newly described type strains.</title>
        <authorList>
            <person name="Whitman W."/>
        </authorList>
    </citation>
    <scope>NUCLEOTIDE SEQUENCE [LARGE SCALE GENOMIC DNA]</scope>
    <source>
        <strain evidence="3 4">CECT 3302</strain>
    </source>
</reference>
<dbReference type="GO" id="GO:0000166">
    <property type="term" value="F:nucleotide binding"/>
    <property type="evidence" value="ECO:0007669"/>
    <property type="project" value="InterPro"/>
</dbReference>
<dbReference type="AlphaFoldDB" id="A0A7W5A1H8"/>
<gene>
    <name evidence="3" type="ORF">FHS12_000865</name>
</gene>
<evidence type="ECO:0000313" key="4">
    <source>
        <dbReference type="Proteomes" id="UP000577707"/>
    </source>
</evidence>
<evidence type="ECO:0000256" key="1">
    <source>
        <dbReference type="ARBA" id="ARBA00023002"/>
    </source>
</evidence>
<evidence type="ECO:0000313" key="3">
    <source>
        <dbReference type="EMBL" id="MBB3087932.1"/>
    </source>
</evidence>
<dbReference type="InterPro" id="IPR050463">
    <property type="entry name" value="Gfo/Idh/MocA_oxidrdct_glycsds"/>
</dbReference>
<proteinExistence type="predicted"/>
<dbReference type="SUPFAM" id="SSF55347">
    <property type="entry name" value="Glyceraldehyde-3-phosphate dehydrogenase-like, C-terminal domain"/>
    <property type="match status" value="1"/>
</dbReference>
<dbReference type="Gene3D" id="3.30.360.10">
    <property type="entry name" value="Dihydrodipicolinate Reductase, domain 2"/>
    <property type="match status" value="1"/>
</dbReference>
<organism evidence="3 4">
    <name type="scientific">Nocardioides albus</name>
    <dbReference type="NCBI Taxonomy" id="1841"/>
    <lineage>
        <taxon>Bacteria</taxon>
        <taxon>Bacillati</taxon>
        <taxon>Actinomycetota</taxon>
        <taxon>Actinomycetes</taxon>
        <taxon>Propionibacteriales</taxon>
        <taxon>Nocardioidaceae</taxon>
        <taxon>Nocardioides</taxon>
    </lineage>
</organism>
<comment type="caution">
    <text evidence="3">The sequence shown here is derived from an EMBL/GenBank/DDBJ whole genome shotgun (WGS) entry which is preliminary data.</text>
</comment>
<dbReference type="RefSeq" id="WP_183542594.1">
    <property type="nucleotide sequence ID" value="NZ_BMQT01000004.1"/>
</dbReference>
<dbReference type="GO" id="GO:0016491">
    <property type="term" value="F:oxidoreductase activity"/>
    <property type="evidence" value="ECO:0007669"/>
    <property type="project" value="UniProtKB-KW"/>
</dbReference>
<protein>
    <submittedName>
        <fullName evidence="3">Putative dehydrogenase</fullName>
    </submittedName>
</protein>
<evidence type="ECO:0000259" key="2">
    <source>
        <dbReference type="Pfam" id="PF01408"/>
    </source>
</evidence>
<dbReference type="Proteomes" id="UP000577707">
    <property type="component" value="Unassembled WGS sequence"/>
</dbReference>